<evidence type="ECO:0000313" key="1">
    <source>
        <dbReference type="EMBL" id="RIA89035.1"/>
    </source>
</evidence>
<proteinExistence type="predicted"/>
<accession>A0A397SYH4</accession>
<evidence type="ECO:0000313" key="2">
    <source>
        <dbReference type="Proteomes" id="UP000265703"/>
    </source>
</evidence>
<protein>
    <submittedName>
        <fullName evidence="1">Uncharacterized protein</fullName>
    </submittedName>
</protein>
<reference evidence="1 2" key="1">
    <citation type="submission" date="2018-06" db="EMBL/GenBank/DDBJ databases">
        <title>Comparative genomics reveals the genomic features of Rhizophagus irregularis, R. cerebriforme, R. diaphanum and Gigaspora rosea, and their symbiotic lifestyle signature.</title>
        <authorList>
            <person name="Morin E."/>
            <person name="San Clemente H."/>
            <person name="Chen E.C.H."/>
            <person name="De La Providencia I."/>
            <person name="Hainaut M."/>
            <person name="Kuo A."/>
            <person name="Kohler A."/>
            <person name="Murat C."/>
            <person name="Tang N."/>
            <person name="Roy S."/>
            <person name="Loubradou J."/>
            <person name="Henrissat B."/>
            <person name="Grigoriev I.V."/>
            <person name="Corradi N."/>
            <person name="Roux C."/>
            <person name="Martin F.M."/>
        </authorList>
    </citation>
    <scope>NUCLEOTIDE SEQUENCE [LARGE SCALE GENOMIC DNA]</scope>
    <source>
        <strain evidence="1 2">DAOM 227022</strain>
    </source>
</reference>
<gene>
    <name evidence="1" type="ORF">C1645_825395</name>
</gene>
<name>A0A397SYH4_9GLOM</name>
<dbReference type="Proteomes" id="UP000265703">
    <property type="component" value="Unassembled WGS sequence"/>
</dbReference>
<comment type="caution">
    <text evidence="1">The sequence shown here is derived from an EMBL/GenBank/DDBJ whole genome shotgun (WGS) entry which is preliminary data.</text>
</comment>
<dbReference type="EMBL" id="QKYT01000235">
    <property type="protein sequence ID" value="RIA89035.1"/>
    <property type="molecule type" value="Genomic_DNA"/>
</dbReference>
<dbReference type="AlphaFoldDB" id="A0A397SYH4"/>
<keyword evidence="2" id="KW-1185">Reference proteome</keyword>
<sequence length="94" mass="11329">EKEILETVANHSPKNFYELKIYNISNSELLPEDLESFFISWKNRDSKKSLNLIIIRNNYIISLEVNEENMKIIEKYKNLGIIKKFEVREFEFEI</sequence>
<organism evidence="1 2">
    <name type="scientific">Glomus cerebriforme</name>
    <dbReference type="NCBI Taxonomy" id="658196"/>
    <lineage>
        <taxon>Eukaryota</taxon>
        <taxon>Fungi</taxon>
        <taxon>Fungi incertae sedis</taxon>
        <taxon>Mucoromycota</taxon>
        <taxon>Glomeromycotina</taxon>
        <taxon>Glomeromycetes</taxon>
        <taxon>Glomerales</taxon>
        <taxon>Glomeraceae</taxon>
        <taxon>Glomus</taxon>
    </lineage>
</organism>
<feature type="non-terminal residue" evidence="1">
    <location>
        <position position="1"/>
    </location>
</feature>